<dbReference type="AlphaFoldDB" id="A0A0L9T8L6"/>
<feature type="compositionally biased region" description="Basic and acidic residues" evidence="1">
    <location>
        <begin position="120"/>
        <end position="129"/>
    </location>
</feature>
<protein>
    <recommendedName>
        <fullName evidence="2">PB1-like domain-containing protein</fullName>
    </recommendedName>
</protein>
<dbReference type="Pfam" id="PF26130">
    <property type="entry name" value="PB1-like"/>
    <property type="match status" value="1"/>
</dbReference>
<sequence length="244" mass="27736">MVGHYSRHFVSGDNRKLQFDGTNNTMVLNPFMWSYFEIIGRLKHLGHVEVKELWYSLGGGSVPKDRLKLLTNNNCLMCMVNIVRLNGVVHLYVLREGDQLEGDGEHDGLKDLEEGGQLKGDVDGEKQVDEGGQLEDVDDDDYSECESFKEERLLDINIECDIHSHMDNEWDDNVRYEVGSVVEDLVGISREKVREEECSGLVAIRSNGSCAWAMQRNGLKNDDDGRRKQKHEEATLKRYSVAGE</sequence>
<feature type="domain" description="PB1-like" evidence="2">
    <location>
        <begin position="2"/>
        <end position="93"/>
    </location>
</feature>
<dbReference type="Proteomes" id="UP000053144">
    <property type="component" value="Unassembled WGS sequence"/>
</dbReference>
<organism evidence="3 4">
    <name type="scientific">Phaseolus angularis</name>
    <name type="common">Azuki bean</name>
    <name type="synonym">Vigna angularis</name>
    <dbReference type="NCBI Taxonomy" id="3914"/>
    <lineage>
        <taxon>Eukaryota</taxon>
        <taxon>Viridiplantae</taxon>
        <taxon>Streptophyta</taxon>
        <taxon>Embryophyta</taxon>
        <taxon>Tracheophyta</taxon>
        <taxon>Spermatophyta</taxon>
        <taxon>Magnoliopsida</taxon>
        <taxon>eudicotyledons</taxon>
        <taxon>Gunneridae</taxon>
        <taxon>Pentapetalae</taxon>
        <taxon>rosids</taxon>
        <taxon>fabids</taxon>
        <taxon>Fabales</taxon>
        <taxon>Fabaceae</taxon>
        <taxon>Papilionoideae</taxon>
        <taxon>50 kb inversion clade</taxon>
        <taxon>NPAAA clade</taxon>
        <taxon>indigoferoid/millettioid clade</taxon>
        <taxon>Phaseoleae</taxon>
        <taxon>Vigna</taxon>
    </lineage>
</organism>
<evidence type="ECO:0000259" key="2">
    <source>
        <dbReference type="Pfam" id="PF26130"/>
    </source>
</evidence>
<accession>A0A0L9T8L6</accession>
<feature type="region of interest" description="Disordered" evidence="1">
    <location>
        <begin position="104"/>
        <end position="140"/>
    </location>
</feature>
<feature type="compositionally biased region" description="Basic and acidic residues" evidence="1">
    <location>
        <begin position="219"/>
        <end position="236"/>
    </location>
</feature>
<dbReference type="Gramene" id="KOM26706">
    <property type="protein sequence ID" value="KOM26706"/>
    <property type="gene ID" value="LR48_Vigan306s000800"/>
</dbReference>
<reference evidence="4" key="1">
    <citation type="journal article" date="2015" name="Proc. Natl. Acad. Sci. U.S.A.">
        <title>Genome sequencing of adzuki bean (Vigna angularis) provides insight into high starch and low fat accumulation and domestication.</title>
        <authorList>
            <person name="Yang K."/>
            <person name="Tian Z."/>
            <person name="Chen C."/>
            <person name="Luo L."/>
            <person name="Zhao B."/>
            <person name="Wang Z."/>
            <person name="Yu L."/>
            <person name="Li Y."/>
            <person name="Sun Y."/>
            <person name="Li W."/>
            <person name="Chen Y."/>
            <person name="Li Y."/>
            <person name="Zhang Y."/>
            <person name="Ai D."/>
            <person name="Zhao J."/>
            <person name="Shang C."/>
            <person name="Ma Y."/>
            <person name="Wu B."/>
            <person name="Wang M."/>
            <person name="Gao L."/>
            <person name="Sun D."/>
            <person name="Zhang P."/>
            <person name="Guo F."/>
            <person name="Wang W."/>
            <person name="Li Y."/>
            <person name="Wang J."/>
            <person name="Varshney R.K."/>
            <person name="Wang J."/>
            <person name="Ling H.Q."/>
            <person name="Wan P."/>
        </authorList>
    </citation>
    <scope>NUCLEOTIDE SEQUENCE</scope>
    <source>
        <strain evidence="4">cv. Jingnong 6</strain>
    </source>
</reference>
<gene>
    <name evidence="3" type="ORF">LR48_Vigan306s000800</name>
</gene>
<feature type="region of interest" description="Disordered" evidence="1">
    <location>
        <begin position="216"/>
        <end position="244"/>
    </location>
</feature>
<name>A0A0L9T8L6_PHAAN</name>
<evidence type="ECO:0000313" key="3">
    <source>
        <dbReference type="EMBL" id="KOM26706.1"/>
    </source>
</evidence>
<dbReference type="EMBL" id="KQ258335">
    <property type="protein sequence ID" value="KOM26706.1"/>
    <property type="molecule type" value="Genomic_DNA"/>
</dbReference>
<evidence type="ECO:0000313" key="4">
    <source>
        <dbReference type="Proteomes" id="UP000053144"/>
    </source>
</evidence>
<evidence type="ECO:0000256" key="1">
    <source>
        <dbReference type="SAM" id="MobiDB-lite"/>
    </source>
</evidence>
<dbReference type="InterPro" id="IPR058594">
    <property type="entry name" value="PB1-like_dom_pln"/>
</dbReference>
<feature type="compositionally biased region" description="Basic and acidic residues" evidence="1">
    <location>
        <begin position="104"/>
        <end position="113"/>
    </location>
</feature>
<proteinExistence type="predicted"/>